<protein>
    <recommendedName>
        <fullName evidence="2">CxC3 like cysteine cluster domain-containing protein</fullName>
    </recommendedName>
</protein>
<sequence length="811" mass="92643">MAMTQLEEWLKKGRSLADEMAQQKIPSKKKKTRPGNVFWRDKDVNGKLIPKRKRVHSHSAPGLRSSTRREPENPPVDQNDGPNLEYHLQQLSGLIDSLTSSETTPEVPNLWKKGSCSCKSNFKMPGHFYLTACLETMLDGFFKPIPPTQFVYVNECGQYELQQQVCLLPIPMPTSICSCSGSTLDVSHGKQVVLITFNGPYKLHLPAAECLTCHVKWMPKMQELVAYRFWPATTSCQTLYTFDVLRSFEQTKICSPAFSQQAFLRMLEHRAVQSGREGTICCDTFHRSFREFMHCTYKKIKCAWKSHLFVPPALQKCLLCLLTETANNSRFQSHQMTEETPLFEGSFFGQGQGCGCFVDSVRSQMPKSGSSLCGTASFKAGKETSKKSRSKIDEEGLEVAVCRHGFLLRALNHYRGEIFAYPLLLQKEVSSISKVTFFCTDIACKYWPYLEKMAQKLPELQPLTAMRPFLSVMHAKAHTGKCEVKWGGRSQTGAGNTIGEEVEQVNSFLSRAALTTKYMSKAARTDMLTILAIGWNRRKADGLHKALASRYIKANEREATEQHSLEALKTENNLSNDTVAQWLCDVKQWAETEHTPYQSTQEQLQQDIESMVFSFRRKKHNLYRDSDSNRSRQTTRRGLSKLKIKLKEAVDSYNGMVSEEDKIDPEEACNLSANFHLPWERRGEHVGLRLKRQLFDQVMLVSRLQEEKEILLQEMMQHCRFLRKCIDKLNVQITQMSQALSNNEYPEELTLQASQGLHCCLMRKSYILKQLLQEVTGKYKHVATNTFVWSEEEQDDYGSEYSDLDSASDSD</sequence>
<keyword evidence="4" id="KW-1185">Reference proteome</keyword>
<dbReference type="Pfam" id="PF18804">
    <property type="entry name" value="CxC3"/>
    <property type="match status" value="1"/>
</dbReference>
<dbReference type="Proteomes" id="UP001460270">
    <property type="component" value="Unassembled WGS sequence"/>
</dbReference>
<dbReference type="PANTHER" id="PTHR33104">
    <property type="entry name" value="SI:DKEY-29D5.2"/>
    <property type="match status" value="1"/>
</dbReference>
<organism evidence="3 4">
    <name type="scientific">Mugilogobius chulae</name>
    <name type="common">yellowstripe goby</name>
    <dbReference type="NCBI Taxonomy" id="88201"/>
    <lineage>
        <taxon>Eukaryota</taxon>
        <taxon>Metazoa</taxon>
        <taxon>Chordata</taxon>
        <taxon>Craniata</taxon>
        <taxon>Vertebrata</taxon>
        <taxon>Euteleostomi</taxon>
        <taxon>Actinopterygii</taxon>
        <taxon>Neopterygii</taxon>
        <taxon>Teleostei</taxon>
        <taxon>Neoteleostei</taxon>
        <taxon>Acanthomorphata</taxon>
        <taxon>Gobiaria</taxon>
        <taxon>Gobiiformes</taxon>
        <taxon>Gobioidei</taxon>
        <taxon>Gobiidae</taxon>
        <taxon>Gobionellinae</taxon>
        <taxon>Mugilogobius</taxon>
    </lineage>
</organism>
<proteinExistence type="predicted"/>
<evidence type="ECO:0000259" key="2">
    <source>
        <dbReference type="Pfam" id="PF18804"/>
    </source>
</evidence>
<comment type="caution">
    <text evidence="3">The sequence shown here is derived from an EMBL/GenBank/DDBJ whole genome shotgun (WGS) entry which is preliminary data.</text>
</comment>
<feature type="region of interest" description="Disordered" evidence="1">
    <location>
        <begin position="792"/>
        <end position="811"/>
    </location>
</feature>
<gene>
    <name evidence="3" type="ORF">WMY93_018394</name>
</gene>
<dbReference type="EMBL" id="JBBPFD010000013">
    <property type="protein sequence ID" value="KAK7901625.1"/>
    <property type="molecule type" value="Genomic_DNA"/>
</dbReference>
<feature type="domain" description="CxC3 like cysteine cluster" evidence="2">
    <location>
        <begin position="170"/>
        <end position="269"/>
    </location>
</feature>
<dbReference type="AlphaFoldDB" id="A0AAW0NIR1"/>
<dbReference type="Pfam" id="PF18758">
    <property type="entry name" value="KDZ"/>
    <property type="match status" value="1"/>
</dbReference>
<name>A0AAW0NIR1_9GOBI</name>
<dbReference type="PANTHER" id="PTHR33104:SF2">
    <property type="entry name" value="CXC3 LIKE CYSTEINE CLUSTER DOMAIN-CONTAINING PROTEIN"/>
    <property type="match status" value="1"/>
</dbReference>
<accession>A0AAW0NIR1</accession>
<evidence type="ECO:0000313" key="3">
    <source>
        <dbReference type="EMBL" id="KAK7901625.1"/>
    </source>
</evidence>
<evidence type="ECO:0000256" key="1">
    <source>
        <dbReference type="SAM" id="MobiDB-lite"/>
    </source>
</evidence>
<evidence type="ECO:0000313" key="4">
    <source>
        <dbReference type="Proteomes" id="UP001460270"/>
    </source>
</evidence>
<reference evidence="4" key="1">
    <citation type="submission" date="2024-04" db="EMBL/GenBank/DDBJ databases">
        <title>Salinicola lusitanus LLJ914,a marine bacterium isolated from the Okinawa Trough.</title>
        <authorList>
            <person name="Li J."/>
        </authorList>
    </citation>
    <scope>NUCLEOTIDE SEQUENCE [LARGE SCALE GENOMIC DNA]</scope>
</reference>
<feature type="region of interest" description="Disordered" evidence="1">
    <location>
        <begin position="18"/>
        <end position="83"/>
    </location>
</feature>
<dbReference type="InterPro" id="IPR040564">
    <property type="entry name" value="CxC3-like"/>
</dbReference>
<dbReference type="InterPro" id="IPR040521">
    <property type="entry name" value="KDZ"/>
</dbReference>